<reference evidence="7 8" key="1">
    <citation type="journal article" date="2017" name="PLoS Biol.">
        <title>The sea cucumber genome provides insights into morphological evolution and visceral regeneration.</title>
        <authorList>
            <person name="Zhang X."/>
            <person name="Sun L."/>
            <person name="Yuan J."/>
            <person name="Sun Y."/>
            <person name="Gao Y."/>
            <person name="Zhang L."/>
            <person name="Li S."/>
            <person name="Dai H."/>
            <person name="Hamel J.F."/>
            <person name="Liu C."/>
            <person name="Yu Y."/>
            <person name="Liu S."/>
            <person name="Lin W."/>
            <person name="Guo K."/>
            <person name="Jin S."/>
            <person name="Xu P."/>
            <person name="Storey K.B."/>
            <person name="Huan P."/>
            <person name="Zhang T."/>
            <person name="Zhou Y."/>
            <person name="Zhang J."/>
            <person name="Lin C."/>
            <person name="Li X."/>
            <person name="Xing L."/>
            <person name="Huo D."/>
            <person name="Sun M."/>
            <person name="Wang L."/>
            <person name="Mercier A."/>
            <person name="Li F."/>
            <person name="Yang H."/>
            <person name="Xiang J."/>
        </authorList>
    </citation>
    <scope>NUCLEOTIDE SEQUENCE [LARGE SCALE GENOMIC DNA]</scope>
    <source>
        <strain evidence="7">Shaxun</strain>
        <tissue evidence="7">Muscle</tissue>
    </source>
</reference>
<dbReference type="AlphaFoldDB" id="A0A2G8JRV3"/>
<sequence>MDISKWWCHSTIKLLLLINLAFAQTRILLQTLKGEVGAGNFTYFKLTKEGPIQLVVKTLEGDADIYVSDSTSKPTFKNYDIQSTTYGDEVIDIPSSSKRPVAVGIYGHPFSDLTLFQMDIYWLLTEDSDKEMYSHYSGLPSFSEEHSEDEESLLWTIIINFLKILLEVLF</sequence>
<dbReference type="Pfam" id="PF17065">
    <property type="entry name" value="UPF0669"/>
    <property type="match status" value="1"/>
</dbReference>
<dbReference type="EMBL" id="MRZV01001359">
    <property type="protein sequence ID" value="PIK38438.1"/>
    <property type="molecule type" value="Genomic_DNA"/>
</dbReference>
<dbReference type="InterPro" id="IPR031420">
    <property type="entry name" value="UPF0669"/>
</dbReference>
<proteinExistence type="inferred from homology"/>
<dbReference type="PANTHER" id="PTHR31703">
    <property type="entry name" value="UPF0669 PROTEIN C6ORF120"/>
    <property type="match status" value="1"/>
</dbReference>
<evidence type="ECO:0000256" key="4">
    <source>
        <dbReference type="ARBA" id="ARBA00022729"/>
    </source>
</evidence>
<dbReference type="STRING" id="307972.A0A2G8JRV3"/>
<organism evidence="7 8">
    <name type="scientific">Stichopus japonicus</name>
    <name type="common">Sea cucumber</name>
    <dbReference type="NCBI Taxonomy" id="307972"/>
    <lineage>
        <taxon>Eukaryota</taxon>
        <taxon>Metazoa</taxon>
        <taxon>Echinodermata</taxon>
        <taxon>Eleutherozoa</taxon>
        <taxon>Echinozoa</taxon>
        <taxon>Holothuroidea</taxon>
        <taxon>Aspidochirotacea</taxon>
        <taxon>Aspidochirotida</taxon>
        <taxon>Stichopodidae</taxon>
        <taxon>Apostichopus</taxon>
    </lineage>
</organism>
<comment type="similarity">
    <text evidence="2">Belongs to the UPF0669 family.</text>
</comment>
<keyword evidence="8" id="KW-1185">Reference proteome</keyword>
<comment type="caution">
    <text evidence="7">The sequence shown here is derived from an EMBL/GenBank/DDBJ whole genome shotgun (WGS) entry which is preliminary data.</text>
</comment>
<evidence type="ECO:0000256" key="1">
    <source>
        <dbReference type="ARBA" id="ARBA00004613"/>
    </source>
</evidence>
<accession>A0A2G8JRV3</accession>
<keyword evidence="4 6" id="KW-0732">Signal</keyword>
<keyword evidence="5" id="KW-0325">Glycoprotein</keyword>
<feature type="chain" id="PRO_5013728591" evidence="6">
    <location>
        <begin position="24"/>
        <end position="170"/>
    </location>
</feature>
<keyword evidence="3" id="KW-0964">Secreted</keyword>
<feature type="signal peptide" evidence="6">
    <location>
        <begin position="1"/>
        <end position="23"/>
    </location>
</feature>
<name>A0A2G8JRV3_STIJA</name>
<evidence type="ECO:0000313" key="7">
    <source>
        <dbReference type="EMBL" id="PIK38438.1"/>
    </source>
</evidence>
<dbReference type="OrthoDB" id="10046613at2759"/>
<evidence type="ECO:0000256" key="2">
    <source>
        <dbReference type="ARBA" id="ARBA00008960"/>
    </source>
</evidence>
<dbReference type="Gene3D" id="2.60.120.380">
    <property type="match status" value="1"/>
</dbReference>
<protein>
    <submittedName>
        <fullName evidence="7">Uncharacterized protein</fullName>
    </submittedName>
</protein>
<gene>
    <name evidence="7" type="ORF">BSL78_24719</name>
</gene>
<evidence type="ECO:0000256" key="6">
    <source>
        <dbReference type="SAM" id="SignalP"/>
    </source>
</evidence>
<evidence type="ECO:0000256" key="3">
    <source>
        <dbReference type="ARBA" id="ARBA00022525"/>
    </source>
</evidence>
<evidence type="ECO:0000256" key="5">
    <source>
        <dbReference type="ARBA" id="ARBA00023180"/>
    </source>
</evidence>
<evidence type="ECO:0000313" key="8">
    <source>
        <dbReference type="Proteomes" id="UP000230750"/>
    </source>
</evidence>
<dbReference type="GO" id="GO:0005576">
    <property type="term" value="C:extracellular region"/>
    <property type="evidence" value="ECO:0007669"/>
    <property type="project" value="UniProtKB-SubCell"/>
</dbReference>
<dbReference type="Proteomes" id="UP000230750">
    <property type="component" value="Unassembled WGS sequence"/>
</dbReference>
<dbReference type="PANTHER" id="PTHR31703:SF2">
    <property type="entry name" value="UPF0669 PROTEIN C6ORF120"/>
    <property type="match status" value="1"/>
</dbReference>
<comment type="subcellular location">
    <subcellularLocation>
        <location evidence="1">Secreted</location>
    </subcellularLocation>
</comment>